<protein>
    <recommendedName>
        <fullName evidence="4">Tetratricopeptide repeat protein</fullName>
    </recommendedName>
</protein>
<keyword evidence="1" id="KW-1133">Transmembrane helix</keyword>
<reference evidence="2 3" key="1">
    <citation type="submission" date="2018-11" db="EMBL/GenBank/DDBJ databases">
        <title>Proposal to divide the Flavobacteriaceae and reorganize its genera based on Amino Acid Identity values calculated from whole genome sequences.</title>
        <authorList>
            <person name="Nicholson A.C."/>
            <person name="Gulvik C.A."/>
            <person name="Whitney A.M."/>
            <person name="Humrighouse B.W."/>
            <person name="Bell M."/>
            <person name="Holmes B."/>
            <person name="Steigerwalt A.G."/>
            <person name="Villarma A."/>
            <person name="Sheth M."/>
            <person name="Batra D."/>
            <person name="Pryor J."/>
            <person name="Bernardet J.-F."/>
            <person name="Hugo C."/>
            <person name="Kampfer P."/>
            <person name="Newman J."/>
            <person name="McQuiston J.R."/>
        </authorList>
    </citation>
    <scope>NUCLEOTIDE SEQUENCE [LARGE SCALE GENOMIC DNA]</scope>
    <source>
        <strain evidence="2 3">DSM 16927</strain>
    </source>
</reference>
<gene>
    <name evidence="2" type="ORF">EG359_07690</name>
</gene>
<feature type="transmembrane region" description="Helical" evidence="1">
    <location>
        <begin position="38"/>
        <end position="68"/>
    </location>
</feature>
<evidence type="ECO:0000313" key="2">
    <source>
        <dbReference type="EMBL" id="AZA99495.1"/>
    </source>
</evidence>
<proteinExistence type="predicted"/>
<keyword evidence="3" id="KW-1185">Reference proteome</keyword>
<feature type="transmembrane region" description="Helical" evidence="1">
    <location>
        <begin position="74"/>
        <end position="93"/>
    </location>
</feature>
<dbReference type="Gene3D" id="1.25.40.10">
    <property type="entry name" value="Tetratricopeptide repeat domain"/>
    <property type="match status" value="1"/>
</dbReference>
<dbReference type="Proteomes" id="UP000279541">
    <property type="component" value="Chromosome"/>
</dbReference>
<organism evidence="2 3">
    <name type="scientific">Chryseobacterium joostei</name>
    <dbReference type="NCBI Taxonomy" id="112234"/>
    <lineage>
        <taxon>Bacteria</taxon>
        <taxon>Pseudomonadati</taxon>
        <taxon>Bacteroidota</taxon>
        <taxon>Flavobacteriia</taxon>
        <taxon>Flavobacteriales</taxon>
        <taxon>Weeksellaceae</taxon>
        <taxon>Chryseobacterium group</taxon>
        <taxon>Chryseobacterium</taxon>
    </lineage>
</organism>
<evidence type="ECO:0000313" key="3">
    <source>
        <dbReference type="Proteomes" id="UP000279541"/>
    </source>
</evidence>
<sequence>MAIRINIFCFISSNSWKHCKTAFCANIKKPGKDKSIEIIVFFIILLSVCHSLNVHNIVLTLFMLFFVLLKIRLLIMKTILGWILFTCTVQTVFSQADNTRKRMDSVALANPLYHNYRVDDLRTGLKYLIKEEPYKSDATFIQYTSHLKDKLERTNIANYIEELRYFTDLKIDKKYKDNYDEEIVNINHTASHSLADVFLGKKDYEQAEKYFLKALVEHQLFSVSGTTVEKDSHRIEYDLVKVYQNLGRKDEAYGYLLALINSQWNYALGEKGIIAMAENDNKKKLKKDIDKALKTFVVRPDYFLKFTFRGKKILFWNALPLNKEYFSKNIMKTEFYKSLNL</sequence>
<dbReference type="EMBL" id="CP033926">
    <property type="protein sequence ID" value="AZA99495.1"/>
    <property type="molecule type" value="Genomic_DNA"/>
</dbReference>
<keyword evidence="1" id="KW-0812">Transmembrane</keyword>
<keyword evidence="1" id="KW-0472">Membrane</keyword>
<dbReference type="SUPFAM" id="SSF48452">
    <property type="entry name" value="TPR-like"/>
    <property type="match status" value="1"/>
</dbReference>
<name>A0ABN5S9L2_9FLAO</name>
<accession>A0ABN5S9L2</accession>
<evidence type="ECO:0000256" key="1">
    <source>
        <dbReference type="SAM" id="Phobius"/>
    </source>
</evidence>
<dbReference type="InterPro" id="IPR011990">
    <property type="entry name" value="TPR-like_helical_dom_sf"/>
</dbReference>
<evidence type="ECO:0008006" key="4">
    <source>
        <dbReference type="Google" id="ProtNLM"/>
    </source>
</evidence>